<dbReference type="PANTHER" id="PTHR35704:SF1">
    <property type="entry name" value="OS02G0254600 PROTEIN"/>
    <property type="match status" value="1"/>
</dbReference>
<dbReference type="AlphaFoldDB" id="W9S287"/>
<keyword evidence="2" id="KW-1185">Reference proteome</keyword>
<accession>W9S287</accession>
<dbReference type="EMBL" id="KE344882">
    <property type="protein sequence ID" value="EXB83384.1"/>
    <property type="molecule type" value="Genomic_DNA"/>
</dbReference>
<protein>
    <submittedName>
        <fullName evidence="1">Uncharacterized protein</fullName>
    </submittedName>
</protein>
<evidence type="ECO:0000313" key="1">
    <source>
        <dbReference type="EMBL" id="EXB83384.1"/>
    </source>
</evidence>
<dbReference type="KEGG" id="mnt:21385573"/>
<dbReference type="STRING" id="981085.W9S287"/>
<dbReference type="Proteomes" id="UP000030645">
    <property type="component" value="Unassembled WGS sequence"/>
</dbReference>
<proteinExistence type="predicted"/>
<name>W9S287_9ROSA</name>
<dbReference type="PANTHER" id="PTHR35704">
    <property type="entry name" value="OS02G0254600 PROTEIN"/>
    <property type="match status" value="1"/>
</dbReference>
<dbReference type="eggNOG" id="ENOG502SFFC">
    <property type="taxonomic scope" value="Eukaryota"/>
</dbReference>
<sequence>MGNCLRSNYNKVLAEDIDKQEPPKELAKASFTTTPHVKDVRRNKNRVRLRLQEGNNIGNSSETNSGVVRIKLVVTQEELKQILNYKSRSGSNFSSVEQLLSEMKIVRGRSVSEVDKSDHGTIVHGSWSPTLESIPEDI</sequence>
<reference evidence="2" key="1">
    <citation type="submission" date="2013-01" db="EMBL/GenBank/DDBJ databases">
        <title>Draft Genome Sequence of a Mulberry Tree, Morus notabilis C.K. Schneid.</title>
        <authorList>
            <person name="He N."/>
            <person name="Zhao S."/>
        </authorList>
    </citation>
    <scope>NUCLEOTIDE SEQUENCE</scope>
</reference>
<evidence type="ECO:0000313" key="2">
    <source>
        <dbReference type="Proteomes" id="UP000030645"/>
    </source>
</evidence>
<organism evidence="1 2">
    <name type="scientific">Morus notabilis</name>
    <dbReference type="NCBI Taxonomy" id="981085"/>
    <lineage>
        <taxon>Eukaryota</taxon>
        <taxon>Viridiplantae</taxon>
        <taxon>Streptophyta</taxon>
        <taxon>Embryophyta</taxon>
        <taxon>Tracheophyta</taxon>
        <taxon>Spermatophyta</taxon>
        <taxon>Magnoliopsida</taxon>
        <taxon>eudicotyledons</taxon>
        <taxon>Gunneridae</taxon>
        <taxon>Pentapetalae</taxon>
        <taxon>rosids</taxon>
        <taxon>fabids</taxon>
        <taxon>Rosales</taxon>
        <taxon>Moraceae</taxon>
        <taxon>Moreae</taxon>
        <taxon>Morus</taxon>
    </lineage>
</organism>
<gene>
    <name evidence="1" type="ORF">L484_001992</name>
</gene>
<dbReference type="OrthoDB" id="1304043at2759"/>